<dbReference type="PROSITE" id="PS00893">
    <property type="entry name" value="NUDIX_BOX"/>
    <property type="match status" value="1"/>
</dbReference>
<dbReference type="Proteomes" id="UP000468638">
    <property type="component" value="Unassembled WGS sequence"/>
</dbReference>
<dbReference type="CDD" id="cd03424">
    <property type="entry name" value="NUDIX_ADPRase_Nudt5_UGPPase_Nudt14"/>
    <property type="match status" value="1"/>
</dbReference>
<gene>
    <name evidence="5" type="ORF">GLW05_02140</name>
</gene>
<keyword evidence="2 3" id="KW-0378">Hydrolase</keyword>
<comment type="cofactor">
    <cofactor evidence="1">
        <name>Mg(2+)</name>
        <dbReference type="ChEBI" id="CHEBI:18420"/>
    </cofactor>
</comment>
<dbReference type="Gene3D" id="3.90.79.10">
    <property type="entry name" value="Nucleoside Triphosphate Pyrophosphohydrolase"/>
    <property type="match status" value="1"/>
</dbReference>
<dbReference type="PRINTS" id="PR00502">
    <property type="entry name" value="NUDIXFAMILY"/>
</dbReference>
<dbReference type="GO" id="GO:0006753">
    <property type="term" value="P:nucleoside phosphate metabolic process"/>
    <property type="evidence" value="ECO:0007669"/>
    <property type="project" value="TreeGrafter"/>
</dbReference>
<name>A0A6I4ZUN6_9BACI</name>
<dbReference type="InterPro" id="IPR015797">
    <property type="entry name" value="NUDIX_hydrolase-like_dom_sf"/>
</dbReference>
<evidence type="ECO:0000313" key="5">
    <source>
        <dbReference type="EMBL" id="MYL32406.1"/>
    </source>
</evidence>
<dbReference type="AlphaFoldDB" id="A0A6I4ZUN6"/>
<comment type="similarity">
    <text evidence="3">Belongs to the Nudix hydrolase family.</text>
</comment>
<dbReference type="PANTHER" id="PTHR11839">
    <property type="entry name" value="UDP/ADP-SUGAR PYROPHOSPHATASE"/>
    <property type="match status" value="1"/>
</dbReference>
<evidence type="ECO:0000256" key="3">
    <source>
        <dbReference type="RuleBase" id="RU003476"/>
    </source>
</evidence>
<reference evidence="5 6" key="1">
    <citation type="submission" date="2019-11" db="EMBL/GenBank/DDBJ databases">
        <title>Genome sequences of 17 halophilic strains isolated from different environments.</title>
        <authorList>
            <person name="Furrow R.E."/>
        </authorList>
    </citation>
    <scope>NUCLEOTIDE SEQUENCE [LARGE SCALE GENOMIC DNA]</scope>
    <source>
        <strain evidence="5 6">22514_16_FS</strain>
    </source>
</reference>
<protein>
    <submittedName>
        <fullName evidence="5">NUDIX domain-containing protein</fullName>
    </submittedName>
</protein>
<evidence type="ECO:0000256" key="1">
    <source>
        <dbReference type="ARBA" id="ARBA00001946"/>
    </source>
</evidence>
<sequence length="163" mass="18631">MEGTRTLKDENDNPHFSIHKNESVVLLANYQSDFILINQYREPLDDYILQLPGGGVEEGEKLEEAVIREFQEETGYVCGAVHYLGSMVPAAWRSNEVTHVFYTEEILAKGNQHTEAHEWISVQRLKILDCLSGIKENNIHDSELCYSVLQAHMKGYINIDFST</sequence>
<dbReference type="Pfam" id="PF00293">
    <property type="entry name" value="NUDIX"/>
    <property type="match status" value="1"/>
</dbReference>
<evidence type="ECO:0000313" key="6">
    <source>
        <dbReference type="Proteomes" id="UP000468638"/>
    </source>
</evidence>
<dbReference type="EMBL" id="WMEQ01000001">
    <property type="protein sequence ID" value="MYL32406.1"/>
    <property type="molecule type" value="Genomic_DNA"/>
</dbReference>
<evidence type="ECO:0000259" key="4">
    <source>
        <dbReference type="PROSITE" id="PS51462"/>
    </source>
</evidence>
<dbReference type="InterPro" id="IPR020084">
    <property type="entry name" value="NUDIX_hydrolase_CS"/>
</dbReference>
<dbReference type="PROSITE" id="PS51462">
    <property type="entry name" value="NUDIX"/>
    <property type="match status" value="1"/>
</dbReference>
<accession>A0A6I4ZUN6</accession>
<proteinExistence type="inferred from homology"/>
<dbReference type="GO" id="GO:0019693">
    <property type="term" value="P:ribose phosphate metabolic process"/>
    <property type="evidence" value="ECO:0007669"/>
    <property type="project" value="TreeGrafter"/>
</dbReference>
<dbReference type="PANTHER" id="PTHR11839:SF18">
    <property type="entry name" value="NUDIX HYDROLASE DOMAIN-CONTAINING PROTEIN"/>
    <property type="match status" value="1"/>
</dbReference>
<dbReference type="GO" id="GO:0016462">
    <property type="term" value="F:pyrophosphatase activity"/>
    <property type="evidence" value="ECO:0007669"/>
    <property type="project" value="UniProtKB-ARBA"/>
</dbReference>
<evidence type="ECO:0000256" key="2">
    <source>
        <dbReference type="ARBA" id="ARBA00022801"/>
    </source>
</evidence>
<feature type="domain" description="Nudix hydrolase" evidence="4">
    <location>
        <begin position="17"/>
        <end position="147"/>
    </location>
</feature>
<dbReference type="OrthoDB" id="369191at2"/>
<dbReference type="InterPro" id="IPR000086">
    <property type="entry name" value="NUDIX_hydrolase_dom"/>
</dbReference>
<organism evidence="5 6">
    <name type="scientific">Pontibacillus yanchengensis</name>
    <dbReference type="NCBI Taxonomy" id="462910"/>
    <lineage>
        <taxon>Bacteria</taxon>
        <taxon>Bacillati</taxon>
        <taxon>Bacillota</taxon>
        <taxon>Bacilli</taxon>
        <taxon>Bacillales</taxon>
        <taxon>Bacillaceae</taxon>
        <taxon>Pontibacillus</taxon>
    </lineage>
</organism>
<dbReference type="SUPFAM" id="SSF55811">
    <property type="entry name" value="Nudix"/>
    <property type="match status" value="1"/>
</dbReference>
<dbReference type="InterPro" id="IPR020476">
    <property type="entry name" value="Nudix_hydrolase"/>
</dbReference>
<comment type="caution">
    <text evidence="5">The sequence shown here is derived from an EMBL/GenBank/DDBJ whole genome shotgun (WGS) entry which is preliminary data.</text>
</comment>